<dbReference type="InParanoid" id="A0A1V9XTH1"/>
<sequence>MLFWEDEQGSGACSASLTRISDEDEEWRGAQRGSAPGGLLPSGNPRGTLGPHASKSVQTGSSILATSSPEPVSPRVERKCGPPARSPMAGPHRNMSARTVKANQADVERNNGHGRKDKKRNSGSGPSIYQDGAARMPGNWLKEHGDIMGKQYRIDEAGQLISVSGDCEDCDVASVSHRSWEGPKVIEKSTRPGDGPPAAKSSPFGRAALDRQWKKLFHSSSQDRHDDEPRPVREKHSLRFRRQEILNSELYVRRKFYLKTVRQRY</sequence>
<feature type="region of interest" description="Disordered" evidence="1">
    <location>
        <begin position="176"/>
        <end position="205"/>
    </location>
</feature>
<evidence type="ECO:0000313" key="2">
    <source>
        <dbReference type="EMBL" id="OQR76804.1"/>
    </source>
</evidence>
<organism evidence="2 3">
    <name type="scientific">Tropilaelaps mercedesae</name>
    <dbReference type="NCBI Taxonomy" id="418985"/>
    <lineage>
        <taxon>Eukaryota</taxon>
        <taxon>Metazoa</taxon>
        <taxon>Ecdysozoa</taxon>
        <taxon>Arthropoda</taxon>
        <taxon>Chelicerata</taxon>
        <taxon>Arachnida</taxon>
        <taxon>Acari</taxon>
        <taxon>Parasitiformes</taxon>
        <taxon>Mesostigmata</taxon>
        <taxon>Gamasina</taxon>
        <taxon>Dermanyssoidea</taxon>
        <taxon>Laelapidae</taxon>
        <taxon>Tropilaelaps</taxon>
    </lineage>
</organism>
<reference evidence="2 3" key="1">
    <citation type="journal article" date="2017" name="Gigascience">
        <title>Draft genome of the honey bee ectoparasitic mite, Tropilaelaps mercedesae, is shaped by the parasitic life history.</title>
        <authorList>
            <person name="Dong X."/>
            <person name="Armstrong S.D."/>
            <person name="Xia D."/>
            <person name="Makepeace B.L."/>
            <person name="Darby A.C."/>
            <person name="Kadowaki T."/>
        </authorList>
    </citation>
    <scope>NUCLEOTIDE SEQUENCE [LARGE SCALE GENOMIC DNA]</scope>
    <source>
        <strain evidence="2">Wuxi-XJTLU</strain>
    </source>
</reference>
<dbReference type="Proteomes" id="UP000192247">
    <property type="component" value="Unassembled WGS sequence"/>
</dbReference>
<feature type="compositionally biased region" description="Basic residues" evidence="1">
    <location>
        <begin position="112"/>
        <end position="121"/>
    </location>
</feature>
<evidence type="ECO:0000313" key="3">
    <source>
        <dbReference type="Proteomes" id="UP000192247"/>
    </source>
</evidence>
<gene>
    <name evidence="2" type="ORF">BIW11_07540</name>
</gene>
<feature type="compositionally biased region" description="Polar residues" evidence="1">
    <location>
        <begin position="55"/>
        <end position="70"/>
    </location>
</feature>
<comment type="caution">
    <text evidence="2">The sequence shown here is derived from an EMBL/GenBank/DDBJ whole genome shotgun (WGS) entry which is preliminary data.</text>
</comment>
<keyword evidence="3" id="KW-1185">Reference proteome</keyword>
<accession>A0A1V9XTH1</accession>
<proteinExistence type="predicted"/>
<name>A0A1V9XTH1_9ACAR</name>
<dbReference type="EMBL" id="MNPL01004365">
    <property type="protein sequence ID" value="OQR76804.1"/>
    <property type="molecule type" value="Genomic_DNA"/>
</dbReference>
<feature type="compositionally biased region" description="Basic and acidic residues" evidence="1">
    <location>
        <begin position="178"/>
        <end position="191"/>
    </location>
</feature>
<evidence type="ECO:0000256" key="1">
    <source>
        <dbReference type="SAM" id="MobiDB-lite"/>
    </source>
</evidence>
<dbReference type="AlphaFoldDB" id="A0A1V9XTH1"/>
<protein>
    <submittedName>
        <fullName evidence="2">Uncharacterized protein</fullName>
    </submittedName>
</protein>
<feature type="region of interest" description="Disordered" evidence="1">
    <location>
        <begin position="1"/>
        <end position="140"/>
    </location>
</feature>